<reference evidence="4" key="1">
    <citation type="journal article" date="2021" name="PeerJ">
        <title>Extensive microbial diversity within the chicken gut microbiome revealed by metagenomics and culture.</title>
        <authorList>
            <person name="Gilroy R."/>
            <person name="Ravi A."/>
            <person name="Getino M."/>
            <person name="Pursley I."/>
            <person name="Horton D.L."/>
            <person name="Alikhan N.F."/>
            <person name="Baker D."/>
            <person name="Gharbi K."/>
            <person name="Hall N."/>
            <person name="Watson M."/>
            <person name="Adriaenssens E.M."/>
            <person name="Foster-Nyarko E."/>
            <person name="Jarju S."/>
            <person name="Secka A."/>
            <person name="Antonio M."/>
            <person name="Oren A."/>
            <person name="Chaudhuri R.R."/>
            <person name="La Ragione R."/>
            <person name="Hildebrand F."/>
            <person name="Pallen M.J."/>
        </authorList>
    </citation>
    <scope>NUCLEOTIDE SEQUENCE</scope>
    <source>
        <strain evidence="4">ChiGjej1B1-98</strain>
    </source>
</reference>
<dbReference type="PANTHER" id="PTHR11365:SF23">
    <property type="entry name" value="HYPOTHETICAL 5-OXOPROLINASE (EUROFUNG)-RELATED"/>
    <property type="match status" value="1"/>
</dbReference>
<evidence type="ECO:0000259" key="2">
    <source>
        <dbReference type="Pfam" id="PF05378"/>
    </source>
</evidence>
<dbReference type="EMBL" id="DXDC01000041">
    <property type="protein sequence ID" value="HIY64955.1"/>
    <property type="molecule type" value="Genomic_DNA"/>
</dbReference>
<dbReference type="GO" id="GO:0005829">
    <property type="term" value="C:cytosol"/>
    <property type="evidence" value="ECO:0007669"/>
    <property type="project" value="TreeGrafter"/>
</dbReference>
<reference evidence="4" key="2">
    <citation type="submission" date="2021-04" db="EMBL/GenBank/DDBJ databases">
        <authorList>
            <person name="Gilroy R."/>
        </authorList>
    </citation>
    <scope>NUCLEOTIDE SEQUENCE</scope>
    <source>
        <strain evidence="4">ChiGjej1B1-98</strain>
    </source>
</reference>
<feature type="domain" description="Hydantoinase A/oxoprolinase" evidence="1">
    <location>
        <begin position="202"/>
        <end position="488"/>
    </location>
</feature>
<gene>
    <name evidence="4" type="ORF">H9830_01600</name>
</gene>
<feature type="domain" description="Hydantoinase/oxoprolinase N-terminal" evidence="2">
    <location>
        <begin position="4"/>
        <end position="180"/>
    </location>
</feature>
<dbReference type="Pfam" id="PF05378">
    <property type="entry name" value="Hydant_A_N"/>
    <property type="match status" value="1"/>
</dbReference>
<dbReference type="InterPro" id="IPR043129">
    <property type="entry name" value="ATPase_NBD"/>
</dbReference>
<dbReference type="AlphaFoldDB" id="A0A9D2C943"/>
<dbReference type="InterPro" id="IPR002821">
    <property type="entry name" value="Hydantoinase_A"/>
</dbReference>
<dbReference type="GO" id="GO:0006749">
    <property type="term" value="P:glutathione metabolic process"/>
    <property type="evidence" value="ECO:0007669"/>
    <property type="project" value="TreeGrafter"/>
</dbReference>
<proteinExistence type="predicted"/>
<dbReference type="Proteomes" id="UP000824005">
    <property type="component" value="Unassembled WGS sequence"/>
</dbReference>
<dbReference type="InterPro" id="IPR049517">
    <property type="entry name" value="ACX-like_C"/>
</dbReference>
<evidence type="ECO:0000259" key="3">
    <source>
        <dbReference type="Pfam" id="PF19278"/>
    </source>
</evidence>
<feature type="domain" description="Acetophenone carboxylase-like C-terminal" evidence="3">
    <location>
        <begin position="501"/>
        <end position="670"/>
    </location>
</feature>
<dbReference type="SUPFAM" id="SSF53067">
    <property type="entry name" value="Actin-like ATPase domain"/>
    <property type="match status" value="1"/>
</dbReference>
<evidence type="ECO:0000259" key="1">
    <source>
        <dbReference type="Pfam" id="PF01968"/>
    </source>
</evidence>
<sequence>MASRLGIDVGGTFTDVVVLDEHGNAAVEKVPSTPQDASIGILHGIETVKRTRGVDVAGLDVFAHGSTVATNALLESKLPRTALIVTRGFRDVLEIGTQLRADLFDLRAQKADAYVPRDLVFEVDERVDRLGTVITELTDASLDAAVEAVRQAEAEAVAVSLLFSFRNPKHEQRIAEQLRAAMPDLSIAISSDVAPEIKEYPRASTTAVSAALQPLVSRYMRGILDGLDDVGVTAPTFVMQSNGGTMSADEAGQNAHRMVLSGPAAGVLAATRVAEGLEPGNLITFDMGGTSTDIALVHEGRASVERETQFEGRPLLVPQFAIHTIGSGGGSIARVDEAGMLRVGPESAGADPGPACYGRGGAEPTTTDAQLVLGRIDPTRFLGGEMELDVEAAVRVIEEKVAKPLGMETAEAAAGILDVADAVMARGARVVSVNRGHDPRDFMLLAFGGAGAMHALSVGAIVDVGGVLVPPNPGTFSAVGLAGSDVKYDFFTLVDDDVANLAPADIEAVVADLIDTATARLEHAGAEQHAFHRVARFRYAWQDNDVEIVVGEQAIDEAVLERAVDAFHEKHLFEFGHSDPEERVELVSVGVEALGQLSRVAMAAAADETPHAPDPDSTRPVYFRELGWHETGVYEREHLRAGAAFAGPAIIEEREATTVVTPDAEARVDAKGNIILTYRSKEN</sequence>
<dbReference type="PANTHER" id="PTHR11365">
    <property type="entry name" value="5-OXOPROLINASE RELATED"/>
    <property type="match status" value="1"/>
</dbReference>
<organism evidence="4 5">
    <name type="scientific">Candidatus Agrococcus pullicola</name>
    <dbReference type="NCBI Taxonomy" id="2838429"/>
    <lineage>
        <taxon>Bacteria</taxon>
        <taxon>Bacillati</taxon>
        <taxon>Actinomycetota</taxon>
        <taxon>Actinomycetes</taxon>
        <taxon>Micrococcales</taxon>
        <taxon>Microbacteriaceae</taxon>
        <taxon>Agrococcus</taxon>
    </lineage>
</organism>
<dbReference type="InterPro" id="IPR045079">
    <property type="entry name" value="Oxoprolinase-like"/>
</dbReference>
<dbReference type="Pfam" id="PF19278">
    <property type="entry name" value="Hydant_A_C"/>
    <property type="match status" value="1"/>
</dbReference>
<name>A0A9D2C943_9MICO</name>
<dbReference type="InterPro" id="IPR008040">
    <property type="entry name" value="Hydant_A_N"/>
</dbReference>
<evidence type="ECO:0000313" key="4">
    <source>
        <dbReference type="EMBL" id="HIY64955.1"/>
    </source>
</evidence>
<dbReference type="Pfam" id="PF01968">
    <property type="entry name" value="Hydantoinase_A"/>
    <property type="match status" value="1"/>
</dbReference>
<evidence type="ECO:0000313" key="5">
    <source>
        <dbReference type="Proteomes" id="UP000824005"/>
    </source>
</evidence>
<comment type="caution">
    <text evidence="4">The sequence shown here is derived from an EMBL/GenBank/DDBJ whole genome shotgun (WGS) entry which is preliminary data.</text>
</comment>
<dbReference type="GO" id="GO:0017168">
    <property type="term" value="F:5-oxoprolinase (ATP-hydrolyzing) activity"/>
    <property type="evidence" value="ECO:0007669"/>
    <property type="project" value="TreeGrafter"/>
</dbReference>
<protein>
    <submittedName>
        <fullName evidence="4">Hydantoinase/oxoprolinase family protein</fullName>
    </submittedName>
</protein>
<accession>A0A9D2C943</accession>